<name>A0A930UFX0_9FLAO</name>
<protein>
    <submittedName>
        <fullName evidence="2">ImmA/IrrE family metallo-endopeptidase</fullName>
    </submittedName>
</protein>
<dbReference type="PANTHER" id="PTHR43236">
    <property type="entry name" value="ANTITOXIN HIGA1"/>
    <property type="match status" value="1"/>
</dbReference>
<keyword evidence="3" id="KW-1185">Reference proteome</keyword>
<dbReference type="Gene3D" id="1.10.10.2910">
    <property type="match status" value="1"/>
</dbReference>
<evidence type="ECO:0000313" key="2">
    <source>
        <dbReference type="EMBL" id="MBF2709735.1"/>
    </source>
</evidence>
<dbReference type="EMBL" id="JADHEC010000041">
    <property type="protein sequence ID" value="MBF2709735.1"/>
    <property type="molecule type" value="Genomic_DNA"/>
</dbReference>
<dbReference type="RefSeq" id="WP_194312970.1">
    <property type="nucleotide sequence ID" value="NZ_JADHEC010000041.1"/>
</dbReference>
<sequence length="174" mass="19947">MILYKKIEEKTFNILSELKINTPNKIDVFKIAKHLGVDVKPATLDSSISGLFVIKEQKPYIRYNENESPQRQNFTIAHELGHFVLHKDTPLFINKNELVLFRNSDSTTGELLKEKEANSFAASLLMPKVFIEEEIKNIPSGIDPIIHLSKIFKVSSQAMNYRLNNLGYSFLGMY</sequence>
<comment type="caution">
    <text evidence="2">The sequence shown here is derived from an EMBL/GenBank/DDBJ whole genome shotgun (WGS) entry which is preliminary data.</text>
</comment>
<proteinExistence type="predicted"/>
<gene>
    <name evidence="2" type="ORF">IR213_14220</name>
</gene>
<evidence type="ECO:0000259" key="1">
    <source>
        <dbReference type="Pfam" id="PF06114"/>
    </source>
</evidence>
<dbReference type="InterPro" id="IPR010359">
    <property type="entry name" value="IrrE_HExxH"/>
</dbReference>
<dbReference type="AlphaFoldDB" id="A0A930UFX0"/>
<dbReference type="Pfam" id="PF06114">
    <property type="entry name" value="Peptidase_M78"/>
    <property type="match status" value="1"/>
</dbReference>
<dbReference type="InterPro" id="IPR052345">
    <property type="entry name" value="Rad_response_metalloprotease"/>
</dbReference>
<accession>A0A930UFX0</accession>
<feature type="domain" description="IrrE N-terminal-like" evidence="1">
    <location>
        <begin position="32"/>
        <end position="164"/>
    </location>
</feature>
<dbReference type="PANTHER" id="PTHR43236:SF2">
    <property type="entry name" value="BLL0069 PROTEIN"/>
    <property type="match status" value="1"/>
</dbReference>
<organism evidence="2 3">
    <name type="scientific">Flavobacterium soyangense</name>
    <dbReference type="NCBI Taxonomy" id="2023265"/>
    <lineage>
        <taxon>Bacteria</taxon>
        <taxon>Pseudomonadati</taxon>
        <taxon>Bacteroidota</taxon>
        <taxon>Flavobacteriia</taxon>
        <taxon>Flavobacteriales</taxon>
        <taxon>Flavobacteriaceae</taxon>
        <taxon>Flavobacterium</taxon>
    </lineage>
</organism>
<reference evidence="2" key="1">
    <citation type="submission" date="2020-11" db="EMBL/GenBank/DDBJ databases">
        <title>Genome of Flavobacterium soyangense.</title>
        <authorList>
            <person name="Liu Q."/>
            <person name="Xin Y.-H."/>
        </authorList>
    </citation>
    <scope>NUCLEOTIDE SEQUENCE</scope>
    <source>
        <strain evidence="2">CGMCC 1.13493</strain>
    </source>
</reference>
<dbReference type="Proteomes" id="UP000646211">
    <property type="component" value="Unassembled WGS sequence"/>
</dbReference>
<evidence type="ECO:0000313" key="3">
    <source>
        <dbReference type="Proteomes" id="UP000646211"/>
    </source>
</evidence>